<keyword evidence="1" id="KW-0732">Signal</keyword>
<name>A0A1V9XWF5_9ACAR</name>
<organism evidence="2 3">
    <name type="scientific">Tropilaelaps mercedesae</name>
    <dbReference type="NCBI Taxonomy" id="418985"/>
    <lineage>
        <taxon>Eukaryota</taxon>
        <taxon>Metazoa</taxon>
        <taxon>Ecdysozoa</taxon>
        <taxon>Arthropoda</taxon>
        <taxon>Chelicerata</taxon>
        <taxon>Arachnida</taxon>
        <taxon>Acari</taxon>
        <taxon>Parasitiformes</taxon>
        <taxon>Mesostigmata</taxon>
        <taxon>Gamasina</taxon>
        <taxon>Dermanyssoidea</taxon>
        <taxon>Laelapidae</taxon>
        <taxon>Tropilaelaps</taxon>
    </lineage>
</organism>
<gene>
    <name evidence="2" type="ORF">BIW11_06824</name>
</gene>
<reference evidence="2 3" key="1">
    <citation type="journal article" date="2017" name="Gigascience">
        <title>Draft genome of the honey bee ectoparasitic mite, Tropilaelaps mercedesae, is shaped by the parasitic life history.</title>
        <authorList>
            <person name="Dong X."/>
            <person name="Armstrong S.D."/>
            <person name="Xia D."/>
            <person name="Makepeace B.L."/>
            <person name="Darby A.C."/>
            <person name="Kadowaki T."/>
        </authorList>
    </citation>
    <scope>NUCLEOTIDE SEQUENCE [LARGE SCALE GENOMIC DNA]</scope>
    <source>
        <strain evidence="2">Wuxi-XJTLU</strain>
    </source>
</reference>
<dbReference type="EMBL" id="MNPL01003034">
    <property type="protein sequence ID" value="OQR77810.1"/>
    <property type="molecule type" value="Genomic_DNA"/>
</dbReference>
<comment type="caution">
    <text evidence="2">The sequence shown here is derived from an EMBL/GenBank/DDBJ whole genome shotgun (WGS) entry which is preliminary data.</text>
</comment>
<dbReference type="Proteomes" id="UP000192247">
    <property type="component" value="Unassembled WGS sequence"/>
</dbReference>
<feature type="signal peptide" evidence="1">
    <location>
        <begin position="1"/>
        <end position="16"/>
    </location>
</feature>
<evidence type="ECO:0000313" key="3">
    <source>
        <dbReference type="Proteomes" id="UP000192247"/>
    </source>
</evidence>
<sequence>MNPLPLLALVIGTTCAAPLLEQVAYSNHMAVATAQAVSNTKRNLDERTSTTYDLRTIIERYVRGDIGLFRSLQGLASMVNGKTEANDIVQSVKEIFGATTAMAYGLILVLKNFGVHAFTSFVNKILGRDHPTCTQSGVPQPLQ</sequence>
<evidence type="ECO:0000256" key="1">
    <source>
        <dbReference type="SAM" id="SignalP"/>
    </source>
</evidence>
<dbReference type="InParanoid" id="A0A1V9XWF5"/>
<protein>
    <submittedName>
        <fullName evidence="2">Uncharacterized protein</fullName>
    </submittedName>
</protein>
<proteinExistence type="predicted"/>
<keyword evidence="3" id="KW-1185">Reference proteome</keyword>
<feature type="chain" id="PRO_5012212842" evidence="1">
    <location>
        <begin position="17"/>
        <end position="143"/>
    </location>
</feature>
<dbReference type="AlphaFoldDB" id="A0A1V9XWF5"/>
<evidence type="ECO:0000313" key="2">
    <source>
        <dbReference type="EMBL" id="OQR77810.1"/>
    </source>
</evidence>
<accession>A0A1V9XWF5</accession>